<dbReference type="EMBL" id="FLQW01000222">
    <property type="protein sequence ID" value="SBS82660.1"/>
    <property type="molecule type" value="Genomic_DNA"/>
</dbReference>
<proteinExistence type="predicted"/>
<evidence type="ECO:0000256" key="2">
    <source>
        <dbReference type="SAM" id="MobiDB-lite"/>
    </source>
</evidence>
<feature type="coiled-coil region" evidence="1">
    <location>
        <begin position="558"/>
        <end position="596"/>
    </location>
</feature>
<dbReference type="AlphaFoldDB" id="A0A1A8VQ38"/>
<evidence type="ECO:0000256" key="1">
    <source>
        <dbReference type="SAM" id="Coils"/>
    </source>
</evidence>
<feature type="region of interest" description="Disordered" evidence="2">
    <location>
        <begin position="129"/>
        <end position="151"/>
    </location>
</feature>
<gene>
    <name evidence="3" type="ORF">PMALA_004140</name>
</gene>
<evidence type="ECO:0000313" key="4">
    <source>
        <dbReference type="Proteomes" id="UP000078597"/>
    </source>
</evidence>
<accession>A0A1A8VQ38</accession>
<evidence type="ECO:0000313" key="3">
    <source>
        <dbReference type="EMBL" id="SBS82660.1"/>
    </source>
</evidence>
<sequence length="1047" mass="124794">MFNRRGSSSTFSSKNYLLLKMYHIKSYSFKTHKIAICGKAKCREQCRFFHNATYLEDLKMYDLNFIERVKTDSKERYKEGETYGNVQENSANVELKRGYSQCSRDVIPKDCKYDIYGKHEKYGKYCKDGEEEDDPKYKESPSSSNPNEVQKNRETIKNKLIYELLTGKENKSERIYYLLEFLSNEKCNNNNNFSTLFMITKMYKNVIMKNDKARCSNTKIINYVKESINFVTHYYRYHDYLFKCFELLCIFNISDIKLYQKVLYLILKHSTNEETNIISCYYIIKHLYSKKLYNKLIGNLLAKYLMRKSFFNFLEKQNCVKSSFLIFLNYIIHSNVYIISHDVLQKYVHYFSDVILVKHLEYKNVSNVNELIEFQNILLTCNFYNDKLNSLIKKYIQTFLNTIISPSDMLLLSSNLLLSFTRNDHILIFPNKKCPNYFSEIPSEGEKMINNVTQFNQNYRNFLCMKTLANTVVRTNDNYISNVNTNTNLDYILRYFVLSSYCHFTLFSNWWSDTSIYWKLKKKKKKKTILRERLPYKNHLREKITHLLNVILYKYKYSKKASQNNVEQEEQNALLEDQQERKNIEEENELQLLRYKYVPYLFKSLVRISIFNTNLIRSEPIILLFENLFLDCVNAYITNYEMERGKNYMNTDNSAKKSDQRKLGPSITYTNCTNNEISNIVYRLIKTHEQSDLLENYNLSLYEISSICECSFLLKYLQEKEMENMEVRFTLNTSVDIFEKTLYMFLDKISIKCMNTKLNHFILNRHYLHNILLHEYVNYGNAFFKYYLLLRVILPLLFSDSLSECLSVTRRTLVHIMSFLFISKLSSFSSLRDDINETAFDISRSRNSNSNINSNNNNTSNNANDNTINTNSSSNSIILNNYVKWENSIISINNQRRIRKKTKTKRFLLDFIYAGELMRPTSIYIMCLFQITKYDDMYDYFLRDVLKTDYITPENKTEFSIFINKLSASTNVSIRRILNDNRKKKKKKYKKPNTQFFCLYKSYPTNLLKWQAKKAPHKKPPIWPKKSTVGEKLTNKKNIKKTHILKI</sequence>
<dbReference type="Proteomes" id="UP000078597">
    <property type="component" value="Unassembled WGS sequence"/>
</dbReference>
<protein>
    <submittedName>
        <fullName evidence="3">Uncharacterized protein</fullName>
    </submittedName>
</protein>
<organism evidence="3 4">
    <name type="scientific">Plasmodium malariae</name>
    <dbReference type="NCBI Taxonomy" id="5858"/>
    <lineage>
        <taxon>Eukaryota</taxon>
        <taxon>Sar</taxon>
        <taxon>Alveolata</taxon>
        <taxon>Apicomplexa</taxon>
        <taxon>Aconoidasida</taxon>
        <taxon>Haemosporida</taxon>
        <taxon>Plasmodiidae</taxon>
        <taxon>Plasmodium</taxon>
        <taxon>Plasmodium (Plasmodium)</taxon>
    </lineage>
</organism>
<name>A0A1A8VQ38_PLAMA</name>
<dbReference type="VEuPathDB" id="PlasmoDB:PmUG01_05017900"/>
<feature type="compositionally biased region" description="Polar residues" evidence="2">
    <location>
        <begin position="140"/>
        <end position="149"/>
    </location>
</feature>
<keyword evidence="1" id="KW-0175">Coiled coil</keyword>
<reference evidence="4" key="1">
    <citation type="submission" date="2016-05" db="EMBL/GenBank/DDBJ databases">
        <authorList>
            <person name="Naeem Raeece"/>
        </authorList>
    </citation>
    <scope>NUCLEOTIDE SEQUENCE [LARGE SCALE GENOMIC DNA]</scope>
</reference>